<protein>
    <submittedName>
        <fullName evidence="1">Uncharacterized protein</fullName>
    </submittedName>
</protein>
<evidence type="ECO:0000313" key="2">
    <source>
        <dbReference type="Proteomes" id="UP000266861"/>
    </source>
</evidence>
<dbReference type="Proteomes" id="UP000266861">
    <property type="component" value="Unassembled WGS sequence"/>
</dbReference>
<gene>
    <name evidence="1" type="ORF">Glove_151g120</name>
</gene>
<dbReference type="AlphaFoldDB" id="A0A397J1I8"/>
<accession>A0A397J1I8</accession>
<keyword evidence="2" id="KW-1185">Reference proteome</keyword>
<reference evidence="1 2" key="1">
    <citation type="submission" date="2018-08" db="EMBL/GenBank/DDBJ databases">
        <title>Genome and evolution of the arbuscular mycorrhizal fungus Diversispora epigaea (formerly Glomus versiforme) and its bacterial endosymbionts.</title>
        <authorList>
            <person name="Sun X."/>
            <person name="Fei Z."/>
            <person name="Harrison M."/>
        </authorList>
    </citation>
    <scope>NUCLEOTIDE SEQUENCE [LARGE SCALE GENOMIC DNA]</scope>
    <source>
        <strain evidence="1 2">IT104</strain>
    </source>
</reference>
<proteinExistence type="predicted"/>
<organism evidence="1 2">
    <name type="scientific">Diversispora epigaea</name>
    <dbReference type="NCBI Taxonomy" id="1348612"/>
    <lineage>
        <taxon>Eukaryota</taxon>
        <taxon>Fungi</taxon>
        <taxon>Fungi incertae sedis</taxon>
        <taxon>Mucoromycota</taxon>
        <taxon>Glomeromycotina</taxon>
        <taxon>Glomeromycetes</taxon>
        <taxon>Diversisporales</taxon>
        <taxon>Diversisporaceae</taxon>
        <taxon>Diversispora</taxon>
    </lineage>
</organism>
<name>A0A397J1I8_9GLOM</name>
<dbReference type="EMBL" id="PQFF01000142">
    <property type="protein sequence ID" value="RHZ79134.1"/>
    <property type="molecule type" value="Genomic_DNA"/>
</dbReference>
<evidence type="ECO:0000313" key="1">
    <source>
        <dbReference type="EMBL" id="RHZ79134.1"/>
    </source>
</evidence>
<sequence length="82" mass="9596">MPELHIDSLLKNQIKSWINTWRIIVKLKIIIVIQIKEAEEFSKNQTTDTTITPKNYKTNPQAIYTKLTASFYRKNASDDNDI</sequence>
<comment type="caution">
    <text evidence="1">The sequence shown here is derived from an EMBL/GenBank/DDBJ whole genome shotgun (WGS) entry which is preliminary data.</text>
</comment>